<evidence type="ECO:0000256" key="1">
    <source>
        <dbReference type="SAM" id="MobiDB-lite"/>
    </source>
</evidence>
<feature type="compositionally biased region" description="Basic and acidic residues" evidence="1">
    <location>
        <begin position="249"/>
        <end position="262"/>
    </location>
</feature>
<keyword evidence="2" id="KW-0808">Transferase</keyword>
<evidence type="ECO:0000313" key="3">
    <source>
        <dbReference type="Proteomes" id="UP000184076"/>
    </source>
</evidence>
<dbReference type="SUPFAM" id="SSF56399">
    <property type="entry name" value="ADP-ribosylation"/>
    <property type="match status" value="1"/>
</dbReference>
<dbReference type="STRING" id="1121391.SAMN02745206_02663"/>
<dbReference type="EMBL" id="FQVB01000027">
    <property type="protein sequence ID" value="SHF79052.1"/>
    <property type="molecule type" value="Genomic_DNA"/>
</dbReference>
<accession>A0A1M5EJ15</accession>
<proteinExistence type="predicted"/>
<reference evidence="3" key="1">
    <citation type="submission" date="2016-11" db="EMBL/GenBank/DDBJ databases">
        <authorList>
            <person name="Varghese N."/>
            <person name="Submissions S."/>
        </authorList>
    </citation>
    <scope>NUCLEOTIDE SEQUENCE [LARGE SCALE GENOMIC DNA]</scope>
    <source>
        <strain evidence="3">DSM 9756</strain>
    </source>
</reference>
<keyword evidence="3" id="KW-1185">Reference proteome</keyword>
<dbReference type="Gene3D" id="3.20.170.30">
    <property type="match status" value="1"/>
</dbReference>
<dbReference type="Proteomes" id="UP000184076">
    <property type="component" value="Unassembled WGS sequence"/>
</dbReference>
<name>A0A1M5EJ15_9BACT</name>
<dbReference type="OrthoDB" id="5516784at2"/>
<dbReference type="GO" id="GO:0016740">
    <property type="term" value="F:transferase activity"/>
    <property type="evidence" value="ECO:0007669"/>
    <property type="project" value="UniProtKB-KW"/>
</dbReference>
<dbReference type="RefSeq" id="WP_073040283.1">
    <property type="nucleotide sequence ID" value="NZ_FQVB01000027.1"/>
</dbReference>
<sequence>MKMPHKTLAKTLSTILTRVPAEYGLFWDPDGTMPWRECYWALQEDPALRFVRESNIRELLLLGHDLPVVLEENRLRLRDEEQSAARYEPGEPPERLFAAFRRRRYQAVEKAGLQPGARTFVPLFEDPDMAERMARRRGPEVLVAEVRAGEAAADGIVFLKAGAGMYLVEMLPPQWIDLPRLSTTEREAMEAEAQRIREKKRKKEVPAPDPEIPGAVRIGRRHLRGMFPEAAFDHEEAARKGRSKKGKGWKKEARKERRKREL</sequence>
<feature type="region of interest" description="Disordered" evidence="1">
    <location>
        <begin position="193"/>
        <end position="262"/>
    </location>
</feature>
<protein>
    <submittedName>
        <fullName evidence="2">Putative RNA 2'-phosphotransferase</fullName>
    </submittedName>
</protein>
<organism evidence="2 3">
    <name type="scientific">Desulfacinum infernum DSM 9756</name>
    <dbReference type="NCBI Taxonomy" id="1121391"/>
    <lineage>
        <taxon>Bacteria</taxon>
        <taxon>Pseudomonadati</taxon>
        <taxon>Thermodesulfobacteriota</taxon>
        <taxon>Syntrophobacteria</taxon>
        <taxon>Syntrophobacterales</taxon>
        <taxon>Syntrophobacteraceae</taxon>
        <taxon>Desulfacinum</taxon>
    </lineage>
</organism>
<dbReference type="AlphaFoldDB" id="A0A1M5EJ15"/>
<dbReference type="InterPro" id="IPR042081">
    <property type="entry name" value="RNA_2'-PTrans_C"/>
</dbReference>
<evidence type="ECO:0000313" key="2">
    <source>
        <dbReference type="EMBL" id="SHF79052.1"/>
    </source>
</evidence>
<gene>
    <name evidence="2" type="ORF">SAMN02745206_02663</name>
</gene>